<accession>A0A8J4V9A2</accession>
<dbReference type="Proteomes" id="UP000695562">
    <property type="component" value="Unassembled WGS sequence"/>
</dbReference>
<dbReference type="AlphaFoldDB" id="A0A8J4V9A2"/>
<sequence length="103" mass="11831">MCTQTIVKSAASIKKNSVHIYRDCIRLGRYIGSMNGFTGNMLTQVRLTFRKNMYEVDPEKIEEQKGDALRFMTNFMQTEAMRIASQHKAMKSSQTARTKTTLD</sequence>
<dbReference type="EMBL" id="AJWJ01000003">
    <property type="protein sequence ID" value="KAF2078542.1"/>
    <property type="molecule type" value="Genomic_DNA"/>
</dbReference>
<evidence type="ECO:0000259" key="1">
    <source>
        <dbReference type="Pfam" id="PF05347"/>
    </source>
</evidence>
<gene>
    <name evidence="2" type="ORF">CYY_000166</name>
</gene>
<comment type="caution">
    <text evidence="2">The sequence shown here is derived from an EMBL/GenBank/DDBJ whole genome shotgun (WGS) entry which is preliminary data.</text>
</comment>
<feature type="domain" description="Complex 1 LYR protein" evidence="1">
    <location>
        <begin position="19"/>
        <end position="63"/>
    </location>
</feature>
<dbReference type="Pfam" id="PF05347">
    <property type="entry name" value="Complex1_LYR"/>
    <property type="match status" value="1"/>
</dbReference>
<dbReference type="OrthoDB" id="190541at2759"/>
<dbReference type="CDD" id="cd20251">
    <property type="entry name" value="Complex1_LYR_SF"/>
    <property type="match status" value="1"/>
</dbReference>
<evidence type="ECO:0000313" key="3">
    <source>
        <dbReference type="Proteomes" id="UP000695562"/>
    </source>
</evidence>
<evidence type="ECO:0000313" key="2">
    <source>
        <dbReference type="EMBL" id="KAF2078542.1"/>
    </source>
</evidence>
<proteinExistence type="predicted"/>
<organism evidence="2 3">
    <name type="scientific">Polysphondylium violaceum</name>
    <dbReference type="NCBI Taxonomy" id="133409"/>
    <lineage>
        <taxon>Eukaryota</taxon>
        <taxon>Amoebozoa</taxon>
        <taxon>Evosea</taxon>
        <taxon>Eumycetozoa</taxon>
        <taxon>Dictyostelia</taxon>
        <taxon>Dictyosteliales</taxon>
        <taxon>Dictyosteliaceae</taxon>
        <taxon>Polysphondylium</taxon>
    </lineage>
</organism>
<keyword evidence="3" id="KW-1185">Reference proteome</keyword>
<protein>
    <recommendedName>
        <fullName evidence="1">Complex 1 LYR protein domain-containing protein</fullName>
    </recommendedName>
</protein>
<dbReference type="PANTHER" id="PTHR47579">
    <property type="entry name" value="COMPLEX 1 LYR PROTEIN"/>
    <property type="match status" value="1"/>
</dbReference>
<reference evidence="2" key="1">
    <citation type="submission" date="2020-01" db="EMBL/GenBank/DDBJ databases">
        <title>Development of genomics and gene disruption for Polysphondylium violaceum indicates a role for the polyketide synthase stlB in stalk morphogenesis.</title>
        <authorList>
            <person name="Narita B."/>
            <person name="Kawabe Y."/>
            <person name="Kin K."/>
            <person name="Saito T."/>
            <person name="Gibbs R."/>
            <person name="Kuspa A."/>
            <person name="Muzny D."/>
            <person name="Queller D."/>
            <person name="Richards S."/>
            <person name="Strassman J."/>
            <person name="Sucgang R."/>
            <person name="Worley K."/>
            <person name="Schaap P."/>
        </authorList>
    </citation>
    <scope>NUCLEOTIDE SEQUENCE</scope>
    <source>
        <strain evidence="2">QSvi11</strain>
    </source>
</reference>
<name>A0A8J4V9A2_9MYCE</name>
<dbReference type="PANTHER" id="PTHR47579:SF3">
    <property type="entry name" value="COMPLEX 1 LYR PROTEIN DOMAIN-CONTAINING PROTEIN"/>
    <property type="match status" value="1"/>
</dbReference>
<dbReference type="InterPro" id="IPR008011">
    <property type="entry name" value="Complex1_LYR_dom"/>
</dbReference>